<dbReference type="Proteomes" id="UP000001072">
    <property type="component" value="Unassembled WGS sequence"/>
</dbReference>
<dbReference type="EMBL" id="GL883101">
    <property type="protein sequence ID" value="EGG08177.1"/>
    <property type="molecule type" value="Genomic_DNA"/>
</dbReference>
<accession>F4RHH9</accession>
<reference evidence="2" key="1">
    <citation type="journal article" date="2011" name="Proc. Natl. Acad. Sci. U.S.A.">
        <title>Obligate biotrophy features unraveled by the genomic analysis of rust fungi.</title>
        <authorList>
            <person name="Duplessis S."/>
            <person name="Cuomo C.A."/>
            <person name="Lin Y.-C."/>
            <person name="Aerts A."/>
            <person name="Tisserant E."/>
            <person name="Veneault-Fourrey C."/>
            <person name="Joly D.L."/>
            <person name="Hacquard S."/>
            <person name="Amselem J."/>
            <person name="Cantarel B.L."/>
            <person name="Chiu R."/>
            <person name="Coutinho P.M."/>
            <person name="Feau N."/>
            <person name="Field M."/>
            <person name="Frey P."/>
            <person name="Gelhaye E."/>
            <person name="Goldberg J."/>
            <person name="Grabherr M.G."/>
            <person name="Kodira C.D."/>
            <person name="Kohler A."/>
            <person name="Kuees U."/>
            <person name="Lindquist E.A."/>
            <person name="Lucas S.M."/>
            <person name="Mago R."/>
            <person name="Mauceli E."/>
            <person name="Morin E."/>
            <person name="Murat C."/>
            <person name="Pangilinan J.L."/>
            <person name="Park R."/>
            <person name="Pearson M."/>
            <person name="Quesneville H."/>
            <person name="Rouhier N."/>
            <person name="Sakthikumar S."/>
            <person name="Salamov A.A."/>
            <person name="Schmutz J."/>
            <person name="Selles B."/>
            <person name="Shapiro H."/>
            <person name="Tanguay P."/>
            <person name="Tuskan G.A."/>
            <person name="Henrissat B."/>
            <person name="Van de Peer Y."/>
            <person name="Rouze P."/>
            <person name="Ellis J.G."/>
            <person name="Dodds P.N."/>
            <person name="Schein J.E."/>
            <person name="Zhong S."/>
            <person name="Hamelin R.C."/>
            <person name="Grigoriev I.V."/>
            <person name="Szabo L.J."/>
            <person name="Martin F."/>
        </authorList>
    </citation>
    <scope>NUCLEOTIDE SEQUENCE [LARGE SCALE GENOMIC DNA]</scope>
    <source>
        <strain evidence="2">98AG31 / pathotype 3-4-7</strain>
    </source>
</reference>
<dbReference type="InParanoid" id="F4RHH9"/>
<proteinExistence type="predicted"/>
<dbReference type="KEGG" id="mlr:MELLADRAFT_84950"/>
<sequence>MHDIGQIITMCSKTLTSLRFVFRTSVGFSPSIIGAVKQVENLKVLNIIGGSFGTPINDLESLKDLLEATLRLQSLSLELGFLQRLHISPESLRYLEHLSVKCTSNNSDALAHLCKFHGKNIKCLEYIPHHDRDQATSMLLAVRSTIKILFTDSVPNSLAVNVRNVTFPLLKVVCTLEPPTGHRDLRWLESEFFRNMKIMITNYDHSNDYWHVMLRNYNGASLTTPPDFKHIIFVTQDGVNIEDRPLAQRFEVYGICCVFRAQLSYSEIMHGACAYSGF</sequence>
<evidence type="ECO:0000313" key="1">
    <source>
        <dbReference type="EMBL" id="EGG08177.1"/>
    </source>
</evidence>
<protein>
    <recommendedName>
        <fullName evidence="3">F-box domain-containing protein</fullName>
    </recommendedName>
</protein>
<evidence type="ECO:0008006" key="3">
    <source>
        <dbReference type="Google" id="ProtNLM"/>
    </source>
</evidence>
<dbReference type="HOGENOM" id="CLU_1001440_0_0_1"/>
<evidence type="ECO:0000313" key="2">
    <source>
        <dbReference type="Proteomes" id="UP000001072"/>
    </source>
</evidence>
<dbReference type="GeneID" id="18933677"/>
<dbReference type="RefSeq" id="XP_007408375.1">
    <property type="nucleotide sequence ID" value="XM_007408313.1"/>
</dbReference>
<dbReference type="AlphaFoldDB" id="F4RHH9"/>
<dbReference type="VEuPathDB" id="FungiDB:MELLADRAFT_84950"/>
<gene>
    <name evidence="1" type="ORF">MELLADRAFT_84950</name>
</gene>
<organism evidence="2">
    <name type="scientific">Melampsora larici-populina (strain 98AG31 / pathotype 3-4-7)</name>
    <name type="common">Poplar leaf rust fungus</name>
    <dbReference type="NCBI Taxonomy" id="747676"/>
    <lineage>
        <taxon>Eukaryota</taxon>
        <taxon>Fungi</taxon>
        <taxon>Dikarya</taxon>
        <taxon>Basidiomycota</taxon>
        <taxon>Pucciniomycotina</taxon>
        <taxon>Pucciniomycetes</taxon>
        <taxon>Pucciniales</taxon>
        <taxon>Melampsoraceae</taxon>
        <taxon>Melampsora</taxon>
    </lineage>
</organism>
<keyword evidence="2" id="KW-1185">Reference proteome</keyword>
<name>F4RHH9_MELLP</name>